<dbReference type="Gene3D" id="3.40.50.360">
    <property type="match status" value="1"/>
</dbReference>
<proteinExistence type="predicted"/>
<dbReference type="SUPFAM" id="SSF52218">
    <property type="entry name" value="Flavoproteins"/>
    <property type="match status" value="1"/>
</dbReference>
<dbReference type="Proteomes" id="UP000216478">
    <property type="component" value="Unassembled WGS sequence"/>
</dbReference>
<dbReference type="PANTHER" id="PTHR30543">
    <property type="entry name" value="CHROMATE REDUCTASE"/>
    <property type="match status" value="1"/>
</dbReference>
<feature type="domain" description="NADPH-dependent FMN reductase-like" evidence="1">
    <location>
        <begin position="13"/>
        <end position="116"/>
    </location>
</feature>
<evidence type="ECO:0000259" key="1">
    <source>
        <dbReference type="Pfam" id="PF03358"/>
    </source>
</evidence>
<keyword evidence="3" id="KW-1185">Reference proteome</keyword>
<comment type="caution">
    <text evidence="2">The sequence shown here is derived from an EMBL/GenBank/DDBJ whole genome shotgun (WGS) entry which is preliminary data.</text>
</comment>
<dbReference type="EMBL" id="NNRL01000168">
    <property type="protein sequence ID" value="OYR07719.1"/>
    <property type="molecule type" value="Genomic_DNA"/>
</dbReference>
<dbReference type="InterPro" id="IPR050712">
    <property type="entry name" value="NAD(P)H-dep_reductase"/>
</dbReference>
<accession>A0A256EYM7</accession>
<dbReference type="InterPro" id="IPR005025">
    <property type="entry name" value="FMN_Rdtase-like_dom"/>
</dbReference>
<dbReference type="GO" id="GO:0005829">
    <property type="term" value="C:cytosol"/>
    <property type="evidence" value="ECO:0007669"/>
    <property type="project" value="TreeGrafter"/>
</dbReference>
<sequence length="162" mass="17424">MPEGSQMVVETLHGIPLYDADLEASEGLPPRVTELKEAVASADGLLLATPEYNNSIPGVFKNGIDWLSRPANDIARVFGGKPVALFGASPGGFGTVLSQNAWLPVLRTLRTEPWFAGRLLVSHAGNVFDNQGKLTDEALITQLKTFLAGFVTFIETQQTKTV</sequence>
<gene>
    <name evidence="2" type="ORF">CEV33_3522</name>
</gene>
<evidence type="ECO:0000313" key="2">
    <source>
        <dbReference type="EMBL" id="OYR07719.1"/>
    </source>
</evidence>
<evidence type="ECO:0000313" key="3">
    <source>
        <dbReference type="Proteomes" id="UP000216478"/>
    </source>
</evidence>
<dbReference type="AlphaFoldDB" id="A0A256EYM7"/>
<name>A0A256EYM7_9HYPH</name>
<dbReference type="Pfam" id="PF03358">
    <property type="entry name" value="FMN_red"/>
    <property type="match status" value="1"/>
</dbReference>
<dbReference type="GO" id="GO:0016491">
    <property type="term" value="F:oxidoreductase activity"/>
    <property type="evidence" value="ECO:0007669"/>
    <property type="project" value="InterPro"/>
</dbReference>
<protein>
    <submittedName>
        <fullName evidence="2">NADPH-dependent FMN reductase family protein</fullName>
    </submittedName>
</protein>
<dbReference type="PANTHER" id="PTHR30543:SF21">
    <property type="entry name" value="NAD(P)H-DEPENDENT FMN REDUCTASE LOT6"/>
    <property type="match status" value="1"/>
</dbReference>
<organism evidence="2 3">
    <name type="scientific">Brucella grignonensis</name>
    <dbReference type="NCBI Taxonomy" id="94627"/>
    <lineage>
        <taxon>Bacteria</taxon>
        <taxon>Pseudomonadati</taxon>
        <taxon>Pseudomonadota</taxon>
        <taxon>Alphaproteobacteria</taxon>
        <taxon>Hyphomicrobiales</taxon>
        <taxon>Brucellaceae</taxon>
        <taxon>Brucella/Ochrobactrum group</taxon>
        <taxon>Brucella</taxon>
    </lineage>
</organism>
<dbReference type="InterPro" id="IPR029039">
    <property type="entry name" value="Flavoprotein-like_sf"/>
</dbReference>
<reference evidence="2 3" key="1">
    <citation type="submission" date="2017-07" db="EMBL/GenBank/DDBJ databases">
        <title>Phylogenetic study on the rhizospheric bacterium Ochrobactrum sp. A44.</title>
        <authorList>
            <person name="Krzyzanowska D.M."/>
            <person name="Ossowicki A."/>
            <person name="Rajewska M."/>
            <person name="Maciag T."/>
            <person name="Kaczynski Z."/>
            <person name="Czerwicka M."/>
            <person name="Jafra S."/>
        </authorList>
    </citation>
    <scope>NUCLEOTIDE SEQUENCE [LARGE SCALE GENOMIC DNA]</scope>
    <source>
        <strain evidence="2 3">OgA9a</strain>
    </source>
</reference>
<dbReference type="GO" id="GO:0010181">
    <property type="term" value="F:FMN binding"/>
    <property type="evidence" value="ECO:0007669"/>
    <property type="project" value="TreeGrafter"/>
</dbReference>